<feature type="region of interest" description="Disordered" evidence="1">
    <location>
        <begin position="339"/>
        <end position="400"/>
    </location>
</feature>
<feature type="region of interest" description="Disordered" evidence="1">
    <location>
        <begin position="77"/>
        <end position="100"/>
    </location>
</feature>
<gene>
    <name evidence="2" type="ORF">DFH08DRAFT_825298</name>
</gene>
<feature type="compositionally biased region" description="Gly residues" evidence="1">
    <location>
        <begin position="305"/>
        <end position="320"/>
    </location>
</feature>
<dbReference type="Proteomes" id="UP001218218">
    <property type="component" value="Unassembled WGS sequence"/>
</dbReference>
<sequence>MRGGALPRLLDQALEVEPQYNSLERSMRKQTYNQVRAAERTFKIADQARVCGRSNDHAAFSRVITIHGSCKAKRWSGEEGDDAGCGSEKTSGVDPIDQGSAVGTDAQQLQRGGERTDRAALDAIRKRGCRETTSRGRGVQGTGLCRFSPDGQERDSGEARRRRGGVGAAAGAGRWCGRGRRGGGCGQTVTHVVTVERARGEGAAQRDGIGVRNRGSGKVGAGRTRGEHLGVGAGDARGGASGISKWGGESTRWQRGGGTGHGRREESREVAGVGWDGTGQAAHGEREQQRRGGQDGMRAPSRGSGEAGSDGRGGADAAGGAGVGDAGAGIGEGQMALAGMEWEGEKEAMGSHNRGPSLRPRSPRIKNTTSKKVHRPPSYQSETKRWLNEGEDGAGWGETI</sequence>
<comment type="caution">
    <text evidence="2">The sequence shown here is derived from an EMBL/GenBank/DDBJ whole genome shotgun (WGS) entry which is preliminary data.</text>
</comment>
<dbReference type="EMBL" id="JARIHO010000099">
    <property type="protein sequence ID" value="KAJ7304725.1"/>
    <property type="molecule type" value="Genomic_DNA"/>
</dbReference>
<organism evidence="2 3">
    <name type="scientific">Mycena albidolilacea</name>
    <dbReference type="NCBI Taxonomy" id="1033008"/>
    <lineage>
        <taxon>Eukaryota</taxon>
        <taxon>Fungi</taxon>
        <taxon>Dikarya</taxon>
        <taxon>Basidiomycota</taxon>
        <taxon>Agaricomycotina</taxon>
        <taxon>Agaricomycetes</taxon>
        <taxon>Agaricomycetidae</taxon>
        <taxon>Agaricales</taxon>
        <taxon>Marasmiineae</taxon>
        <taxon>Mycenaceae</taxon>
        <taxon>Mycena</taxon>
    </lineage>
</organism>
<accession>A0AAD7EA98</accession>
<reference evidence="2" key="1">
    <citation type="submission" date="2023-03" db="EMBL/GenBank/DDBJ databases">
        <title>Massive genome expansion in bonnet fungi (Mycena s.s.) driven by repeated elements and novel gene families across ecological guilds.</title>
        <authorList>
            <consortium name="Lawrence Berkeley National Laboratory"/>
            <person name="Harder C.B."/>
            <person name="Miyauchi S."/>
            <person name="Viragh M."/>
            <person name="Kuo A."/>
            <person name="Thoen E."/>
            <person name="Andreopoulos B."/>
            <person name="Lu D."/>
            <person name="Skrede I."/>
            <person name="Drula E."/>
            <person name="Henrissat B."/>
            <person name="Morin E."/>
            <person name="Kohler A."/>
            <person name="Barry K."/>
            <person name="LaButti K."/>
            <person name="Morin E."/>
            <person name="Salamov A."/>
            <person name="Lipzen A."/>
            <person name="Mereny Z."/>
            <person name="Hegedus B."/>
            <person name="Baldrian P."/>
            <person name="Stursova M."/>
            <person name="Weitz H."/>
            <person name="Taylor A."/>
            <person name="Grigoriev I.V."/>
            <person name="Nagy L.G."/>
            <person name="Martin F."/>
            <person name="Kauserud H."/>
        </authorList>
    </citation>
    <scope>NUCLEOTIDE SEQUENCE</scope>
    <source>
        <strain evidence="2">CBHHK002</strain>
    </source>
</reference>
<evidence type="ECO:0000313" key="2">
    <source>
        <dbReference type="EMBL" id="KAJ7304725.1"/>
    </source>
</evidence>
<proteinExistence type="predicted"/>
<evidence type="ECO:0000313" key="3">
    <source>
        <dbReference type="Proteomes" id="UP001218218"/>
    </source>
</evidence>
<feature type="compositionally biased region" description="Basic residues" evidence="1">
    <location>
        <begin position="361"/>
        <end position="375"/>
    </location>
</feature>
<feature type="compositionally biased region" description="Gly residues" evidence="1">
    <location>
        <begin position="229"/>
        <end position="241"/>
    </location>
</feature>
<feature type="compositionally biased region" description="Basic and acidic residues" evidence="1">
    <location>
        <begin position="283"/>
        <end position="293"/>
    </location>
</feature>
<keyword evidence="3" id="KW-1185">Reference proteome</keyword>
<name>A0AAD7EA98_9AGAR</name>
<protein>
    <submittedName>
        <fullName evidence="2">Uncharacterized protein</fullName>
    </submittedName>
</protein>
<evidence type="ECO:0000256" key="1">
    <source>
        <dbReference type="SAM" id="MobiDB-lite"/>
    </source>
</evidence>
<feature type="region of interest" description="Disordered" evidence="1">
    <location>
        <begin position="204"/>
        <end position="320"/>
    </location>
</feature>
<feature type="region of interest" description="Disordered" evidence="1">
    <location>
        <begin position="131"/>
        <end position="171"/>
    </location>
</feature>
<dbReference type="AlphaFoldDB" id="A0AAD7EA98"/>